<dbReference type="InterPro" id="IPR004988">
    <property type="entry name" value="DUF273"/>
</dbReference>
<gene>
    <name evidence="4" type="primary">Necator_chrII.g8758</name>
    <name evidence="4" type="ORF">RB195_020963</name>
</gene>
<evidence type="ECO:0000313" key="4">
    <source>
        <dbReference type="EMBL" id="KAK6739214.1"/>
    </source>
</evidence>
<dbReference type="EMBL" id="JAVFWL010000002">
    <property type="protein sequence ID" value="KAK6739214.1"/>
    <property type="molecule type" value="Genomic_DNA"/>
</dbReference>
<dbReference type="Gene3D" id="3.90.550.10">
    <property type="entry name" value="Spore Coat Polysaccharide Biosynthesis Protein SpsA, Chain A"/>
    <property type="match status" value="2"/>
</dbReference>
<protein>
    <recommendedName>
        <fullName evidence="3">VWFA domain-containing protein</fullName>
    </recommendedName>
</protein>
<evidence type="ECO:0000256" key="1">
    <source>
        <dbReference type="SAM" id="Phobius"/>
    </source>
</evidence>
<dbReference type="PANTHER" id="PTHR31562">
    <property type="entry name" value="PROTEIN CBG18972"/>
    <property type="match status" value="1"/>
</dbReference>
<feature type="transmembrane region" description="Helical" evidence="1">
    <location>
        <begin position="528"/>
        <end position="549"/>
    </location>
</feature>
<keyword evidence="5" id="KW-1185">Reference proteome</keyword>
<accession>A0ABR1CLI2</accession>
<dbReference type="PROSITE" id="PS50234">
    <property type="entry name" value="VWFA"/>
    <property type="match status" value="1"/>
</dbReference>
<dbReference type="Pfam" id="PF03314">
    <property type="entry name" value="DUF273"/>
    <property type="match status" value="2"/>
</dbReference>
<name>A0ABR1CLI2_NECAM</name>
<proteinExistence type="predicted"/>
<feature type="chain" id="PRO_5046262112" description="VWFA domain-containing protein" evidence="2">
    <location>
        <begin position="23"/>
        <end position="1253"/>
    </location>
</feature>
<organism evidence="4 5">
    <name type="scientific">Necator americanus</name>
    <name type="common">Human hookworm</name>
    <dbReference type="NCBI Taxonomy" id="51031"/>
    <lineage>
        <taxon>Eukaryota</taxon>
        <taxon>Metazoa</taxon>
        <taxon>Ecdysozoa</taxon>
        <taxon>Nematoda</taxon>
        <taxon>Chromadorea</taxon>
        <taxon>Rhabditida</taxon>
        <taxon>Rhabditina</taxon>
        <taxon>Rhabditomorpha</taxon>
        <taxon>Strongyloidea</taxon>
        <taxon>Ancylostomatidae</taxon>
        <taxon>Bunostominae</taxon>
        <taxon>Necator</taxon>
    </lineage>
</organism>
<dbReference type="InterPro" id="IPR002035">
    <property type="entry name" value="VWF_A"/>
</dbReference>
<sequence>MFTFLIASLLVVNEVYIPLVVAGCSCPDSPQDASQWGYIYIQNAVDDYGYACVMNCTIQAYSGDDSKGLTFFNMQVFEPENRSDLAKVEVIDAKGQTIISVNGETSTTDPRYRITSETAKVSIRITILTDQPVTIFATMQPAGELGTPTPMPTTPMASTTPKYTGGLLHDPRLISHDLMFMIDSTTGQGRDVFATMQNLTISIANQLTITDLANSTGQTRLALRKLDSNQGTIYGIDWKFTLDDFGDKVLEMDWNEGNVSFVTAVKTAISTSFNVSSDVATRKNAQRTIVILTAGSPSDIDDFVKMEEQFKENDVKLLIIGYNIAGTNYANYPWIAYYKAKNASDATVQDILGKNFVTATSLCHTTTDPQTFTLTDNQTIQVVVPDNYQGPKETSPTWPPEMSYQIGRYCNFQDNTYAFKSDGYICFHTYYDLEVEKDYLRIYEGEGKTKKEVVSLTGYDVTGTAFKVVAPATIRFLSDSRQLVDAVLSLFFFERLMKELRKNEMYRPFYAPVRLRRVDSYGTKKGQLYVAIMTLGLVAAIIVVTKGLYGGIPGFPSGKRIVKTRRDMEKCVQYFGKVAIFVAESKSFQNRYELARRSIECYVKGTEYKLFRIDMDNDKRVKEVCAKHESIFFKRHCAASVYLQDTDWMLVIDTETGVVNPQHCIEEWIDDRVDMIFHERFFNWEISVGTYLVRNTEFSRNFLRKLAEWEFTKGPIWTSNDQGTFMLHLQATLIPNAVWEYETCHDYWKKATNYQTYTSLVTCVRFALGAGRFWPGEVRIYRKAHAWIRDAPVTHDQWSDQDFMLHGWKDNLSNKGCPFESNIDPNQCGANLKEWRWKKQMKVDSQAIKKAFGDAEEYYQAEFPNKGRVIPFLERSDITRCFPLCEEERKKDCRNFIAVLTVSIVVSLINLVVFRQLFLNVSTPLNNVNRYFEYPKRKDMGDCPPHFGKVSVFVAYSGQTGQQIYAFAQKTLQCYLKGTNYTLFLVDLDSDPIVQERCKAHGNVFYKKHCAAALYLPKTDWMLVIDADTGVINPNHCIEEWIDERVSIIFYERFFNLEFAAGNYIVKNTLFGNNFLRKWSEYEFKQPTSFTGYDQGGLMILLLKLLIPEAVREQKICHRYWKKASNYSTYMAFVMCVRLTLGATTVWPGKVRFYRRTRGFTRDGWISNQQWSDEDFMFHGWKVNNNLTWVTVFESKIDLNLCGKDISSWKWHQEIKITSAEMRSELLYKEKFYLSQFPPEGRVNPLLDGLSIV</sequence>
<evidence type="ECO:0000256" key="2">
    <source>
        <dbReference type="SAM" id="SignalP"/>
    </source>
</evidence>
<dbReference type="Proteomes" id="UP001303046">
    <property type="component" value="Unassembled WGS sequence"/>
</dbReference>
<feature type="transmembrane region" description="Helical" evidence="1">
    <location>
        <begin position="896"/>
        <end position="918"/>
    </location>
</feature>
<dbReference type="InterPro" id="IPR036465">
    <property type="entry name" value="vWFA_dom_sf"/>
</dbReference>
<keyword evidence="1" id="KW-1133">Transmembrane helix</keyword>
<keyword evidence="2" id="KW-0732">Signal</keyword>
<comment type="caution">
    <text evidence="4">The sequence shown here is derived from an EMBL/GenBank/DDBJ whole genome shotgun (WGS) entry which is preliminary data.</text>
</comment>
<dbReference type="Gene3D" id="3.40.50.410">
    <property type="entry name" value="von Willebrand factor, type A domain"/>
    <property type="match status" value="1"/>
</dbReference>
<feature type="signal peptide" evidence="2">
    <location>
        <begin position="1"/>
        <end position="22"/>
    </location>
</feature>
<dbReference type="InterPro" id="IPR029044">
    <property type="entry name" value="Nucleotide-diphossugar_trans"/>
</dbReference>
<keyword evidence="1" id="KW-0472">Membrane</keyword>
<reference evidence="4 5" key="1">
    <citation type="submission" date="2023-08" db="EMBL/GenBank/DDBJ databases">
        <title>A Necator americanus chromosomal reference genome.</title>
        <authorList>
            <person name="Ilik V."/>
            <person name="Petrzelkova K.J."/>
            <person name="Pardy F."/>
            <person name="Fuh T."/>
            <person name="Niatou-Singa F.S."/>
            <person name="Gouil Q."/>
            <person name="Baker L."/>
            <person name="Ritchie M.E."/>
            <person name="Jex A.R."/>
            <person name="Gazzola D."/>
            <person name="Li H."/>
            <person name="Toshio Fujiwara R."/>
            <person name="Zhan B."/>
            <person name="Aroian R.V."/>
            <person name="Pafco B."/>
            <person name="Schwarz E.M."/>
        </authorList>
    </citation>
    <scope>NUCLEOTIDE SEQUENCE [LARGE SCALE GENOMIC DNA]</scope>
    <source>
        <strain evidence="4 5">Aroian</strain>
        <tissue evidence="4">Whole animal</tissue>
    </source>
</reference>
<evidence type="ECO:0000313" key="5">
    <source>
        <dbReference type="Proteomes" id="UP001303046"/>
    </source>
</evidence>
<evidence type="ECO:0000259" key="3">
    <source>
        <dbReference type="PROSITE" id="PS50234"/>
    </source>
</evidence>
<dbReference type="Pfam" id="PF00092">
    <property type="entry name" value="VWA"/>
    <property type="match status" value="1"/>
</dbReference>
<feature type="domain" description="VWFA" evidence="3">
    <location>
        <begin position="177"/>
        <end position="323"/>
    </location>
</feature>
<dbReference type="SUPFAM" id="SSF53300">
    <property type="entry name" value="vWA-like"/>
    <property type="match status" value="1"/>
</dbReference>
<keyword evidence="1" id="KW-0812">Transmembrane</keyword>
<dbReference type="PANTHER" id="PTHR31562:SF8">
    <property type="entry name" value="ALPHA-1,6-MANNOSYLTRANSFERASE"/>
    <property type="match status" value="1"/>
</dbReference>